<accession>A0A433SQN9</accession>
<name>A0A433SQN9_ELYCH</name>
<dbReference type="InterPro" id="IPR031620">
    <property type="entry name" value="DCAF17"/>
</dbReference>
<protein>
    <submittedName>
        <fullName evidence="1">Uncharacterized protein</fullName>
    </submittedName>
</protein>
<dbReference type="Proteomes" id="UP000271974">
    <property type="component" value="Unassembled WGS sequence"/>
</dbReference>
<keyword evidence="2" id="KW-1185">Reference proteome</keyword>
<dbReference type="PANTHER" id="PTHR14815">
    <property type="entry name" value="DDB1- AND CUL4-ASSOCIATED FACTOR 17"/>
    <property type="match status" value="1"/>
</dbReference>
<proteinExistence type="predicted"/>
<dbReference type="EMBL" id="RQTK01001195">
    <property type="protein sequence ID" value="RUS71566.1"/>
    <property type="molecule type" value="Genomic_DNA"/>
</dbReference>
<dbReference type="STRING" id="188477.A0A433SQN9"/>
<dbReference type="GO" id="GO:0016567">
    <property type="term" value="P:protein ubiquitination"/>
    <property type="evidence" value="ECO:0007669"/>
    <property type="project" value="InterPro"/>
</dbReference>
<dbReference type="GO" id="GO:0080008">
    <property type="term" value="C:Cul4-RING E3 ubiquitin ligase complex"/>
    <property type="evidence" value="ECO:0007669"/>
    <property type="project" value="TreeGrafter"/>
</dbReference>
<dbReference type="PANTHER" id="PTHR14815:SF2">
    <property type="entry name" value="DDB1- AND CUL4-ASSOCIATED FACTOR 17"/>
    <property type="match status" value="1"/>
</dbReference>
<sequence>MTNTQLRILKLQRDEEKNVTELMEDFMITRSSEKQSPSLKVSRSGRILKQKVIPDSVDMPERTVLTMVYSEELDVIVLLSLQNVDCATIGFYDNWSGRLLRQFALDDNVEEVLERSLCFYLDTLVHCYKTQQGQFECHVYKLQPMLDLSDHRLNTG</sequence>
<dbReference type="OrthoDB" id="9971789at2759"/>
<dbReference type="AlphaFoldDB" id="A0A433SQN9"/>
<dbReference type="Pfam" id="PF15802">
    <property type="entry name" value="DCAF17"/>
    <property type="match status" value="1"/>
</dbReference>
<evidence type="ECO:0000313" key="2">
    <source>
        <dbReference type="Proteomes" id="UP000271974"/>
    </source>
</evidence>
<comment type="caution">
    <text evidence="1">The sequence shown here is derived from an EMBL/GenBank/DDBJ whole genome shotgun (WGS) entry which is preliminary data.</text>
</comment>
<organism evidence="1 2">
    <name type="scientific">Elysia chlorotica</name>
    <name type="common">Eastern emerald elysia</name>
    <name type="synonym">Sea slug</name>
    <dbReference type="NCBI Taxonomy" id="188477"/>
    <lineage>
        <taxon>Eukaryota</taxon>
        <taxon>Metazoa</taxon>
        <taxon>Spiralia</taxon>
        <taxon>Lophotrochozoa</taxon>
        <taxon>Mollusca</taxon>
        <taxon>Gastropoda</taxon>
        <taxon>Heterobranchia</taxon>
        <taxon>Euthyneura</taxon>
        <taxon>Panpulmonata</taxon>
        <taxon>Sacoglossa</taxon>
        <taxon>Placobranchoidea</taxon>
        <taxon>Plakobranchidae</taxon>
        <taxon>Elysia</taxon>
    </lineage>
</organism>
<evidence type="ECO:0000313" key="1">
    <source>
        <dbReference type="EMBL" id="RUS71566.1"/>
    </source>
</evidence>
<gene>
    <name evidence="1" type="ORF">EGW08_020674</name>
</gene>
<reference evidence="1 2" key="1">
    <citation type="submission" date="2019-01" db="EMBL/GenBank/DDBJ databases">
        <title>A draft genome assembly of the solar-powered sea slug Elysia chlorotica.</title>
        <authorList>
            <person name="Cai H."/>
            <person name="Li Q."/>
            <person name="Fang X."/>
            <person name="Li J."/>
            <person name="Curtis N.E."/>
            <person name="Altenburger A."/>
            <person name="Shibata T."/>
            <person name="Feng M."/>
            <person name="Maeda T."/>
            <person name="Schwartz J.A."/>
            <person name="Shigenobu S."/>
            <person name="Lundholm N."/>
            <person name="Nishiyama T."/>
            <person name="Yang H."/>
            <person name="Hasebe M."/>
            <person name="Li S."/>
            <person name="Pierce S.K."/>
            <person name="Wang J."/>
        </authorList>
    </citation>
    <scope>NUCLEOTIDE SEQUENCE [LARGE SCALE GENOMIC DNA]</scope>
    <source>
        <strain evidence="1">EC2010</strain>
        <tissue evidence="1">Whole organism of an adult</tissue>
    </source>
</reference>